<accession>A0AAX2ZDL4</accession>
<sequence>MTKKDLEQFLSIKCEIKQLNEHKELLEEQKTSIKSQIITDLPKGGGTAKLLEDLMVEIEDVIVDIAKKSVDLATQLLNIENSIENLNSNERRLIRYKYMKGMPYSKIEGRMSYSIRHLKRMHAEILEKIE</sequence>
<feature type="coiled-coil region" evidence="1">
    <location>
        <begin position="9"/>
        <end position="36"/>
    </location>
</feature>
<dbReference type="KEGG" id="tem:JW646_17185"/>
<evidence type="ECO:0000313" key="2">
    <source>
        <dbReference type="EMBL" id="UEL47343.1"/>
    </source>
</evidence>
<proteinExistence type="predicted"/>
<keyword evidence="1" id="KW-0175">Coiled coil</keyword>
<dbReference type="RefSeq" id="WP_228415794.1">
    <property type="nucleotide sequence ID" value="NZ_CP081135.1"/>
</dbReference>
<organism evidence="2 3">
    <name type="scientific">Terrisporobacter hibernicus</name>
    <dbReference type="NCBI Taxonomy" id="2813371"/>
    <lineage>
        <taxon>Bacteria</taxon>
        <taxon>Bacillati</taxon>
        <taxon>Bacillota</taxon>
        <taxon>Clostridia</taxon>
        <taxon>Peptostreptococcales</taxon>
        <taxon>Peptostreptococcaceae</taxon>
        <taxon>Terrisporobacter</taxon>
    </lineage>
</organism>
<dbReference type="AlphaFoldDB" id="A0AAX2ZDL4"/>
<keyword evidence="3" id="KW-1185">Reference proteome</keyword>
<dbReference type="InterPro" id="IPR013324">
    <property type="entry name" value="RNA_pol_sigma_r3/r4-like"/>
</dbReference>
<dbReference type="Proteomes" id="UP001198983">
    <property type="component" value="Chromosome"/>
</dbReference>
<evidence type="ECO:0000256" key="1">
    <source>
        <dbReference type="SAM" id="Coils"/>
    </source>
</evidence>
<reference evidence="2 3" key="1">
    <citation type="journal article" date="2023" name="Int. J. Syst. Evol. Microbiol.">
        <title>Terrisporobacter hibernicus sp. nov., isolated from bovine faeces in Northern Ireland.</title>
        <authorList>
            <person name="Mitchell M."/>
            <person name="Nguyen S.V."/>
            <person name="Connor M."/>
            <person name="Fairley D.J."/>
            <person name="Donoghue O."/>
            <person name="Marshall H."/>
            <person name="Koolman L."/>
            <person name="McMullan G."/>
            <person name="Schaffer K.E."/>
            <person name="McGrath J.W."/>
            <person name="Fanning S."/>
        </authorList>
    </citation>
    <scope>NUCLEOTIDE SEQUENCE [LARGE SCALE GENOMIC DNA]</scope>
    <source>
        <strain evidence="2 3">MCA3</strain>
    </source>
</reference>
<dbReference type="EMBL" id="CP081135">
    <property type="protein sequence ID" value="UEL47343.1"/>
    <property type="molecule type" value="Genomic_DNA"/>
</dbReference>
<evidence type="ECO:0000313" key="3">
    <source>
        <dbReference type="Proteomes" id="UP001198983"/>
    </source>
</evidence>
<evidence type="ECO:0008006" key="4">
    <source>
        <dbReference type="Google" id="ProtNLM"/>
    </source>
</evidence>
<protein>
    <recommendedName>
        <fullName evidence="4">RNA polymerase sigma-70 region 4 domain-containing protein</fullName>
    </recommendedName>
</protein>
<name>A0AAX2ZDL4_9FIRM</name>
<gene>
    <name evidence="2" type="ORF">JW646_17185</name>
</gene>
<dbReference type="SUPFAM" id="SSF88659">
    <property type="entry name" value="Sigma3 and sigma4 domains of RNA polymerase sigma factors"/>
    <property type="match status" value="1"/>
</dbReference>